<organism evidence="2 6">
    <name type="scientific">Candidatus Infernicultor aquiphilus</name>
    <dbReference type="NCBI Taxonomy" id="1805029"/>
    <lineage>
        <taxon>Bacteria</taxon>
        <taxon>Pseudomonadati</taxon>
        <taxon>Atribacterota</taxon>
        <taxon>Candidatus Phoenicimicrobiia</taxon>
        <taxon>Candidatus Pheonicimicrobiales</taxon>
        <taxon>Candidatus Phoenicimicrobiaceae</taxon>
        <taxon>Candidatus Infernicultor</taxon>
    </lineage>
</organism>
<dbReference type="Proteomes" id="UP000182763">
    <property type="component" value="Unassembled WGS sequence"/>
</dbReference>
<accession>A0A2M7K8F8</accession>
<keyword evidence="1" id="KW-0472">Membrane</keyword>
<evidence type="ECO:0000313" key="8">
    <source>
        <dbReference type="Proteomes" id="UP000230646"/>
    </source>
</evidence>
<evidence type="ECO:0000313" key="3">
    <source>
        <dbReference type="EMBL" id="PIX34418.1"/>
    </source>
</evidence>
<dbReference type="EMBL" id="MNYY01000150">
    <property type="protein sequence ID" value="OIP66818.1"/>
    <property type="molecule type" value="Genomic_DNA"/>
</dbReference>
<name>A0A1J5GB13_9BACT</name>
<proteinExistence type="predicted"/>
<dbReference type="Proteomes" id="UP000228560">
    <property type="component" value="Unassembled WGS sequence"/>
</dbReference>
<keyword evidence="1" id="KW-0812">Transmembrane</keyword>
<feature type="transmembrane region" description="Helical" evidence="1">
    <location>
        <begin position="38"/>
        <end position="54"/>
    </location>
</feature>
<dbReference type="EMBL" id="PFKO01000021">
    <property type="protein sequence ID" value="PIY33840.1"/>
    <property type="molecule type" value="Genomic_DNA"/>
</dbReference>
<comment type="caution">
    <text evidence="2">The sequence shown here is derived from an EMBL/GenBank/DDBJ whole genome shotgun (WGS) entry which is preliminary data.</text>
</comment>
<feature type="transmembrane region" description="Helical" evidence="1">
    <location>
        <begin position="5"/>
        <end position="26"/>
    </location>
</feature>
<dbReference type="EMBL" id="PFTV01000016">
    <property type="protein sequence ID" value="PJB58003.1"/>
    <property type="molecule type" value="Genomic_DNA"/>
</dbReference>
<gene>
    <name evidence="2" type="ORF">AUK42_07775</name>
    <name evidence="5" type="ORF">CO097_00650</name>
    <name evidence="4" type="ORF">COZ07_00675</name>
    <name evidence="3" type="ORF">COZ58_03960</name>
</gene>
<dbReference type="Proteomes" id="UP000230646">
    <property type="component" value="Unassembled WGS sequence"/>
</dbReference>
<evidence type="ECO:0000313" key="5">
    <source>
        <dbReference type="EMBL" id="PJB58003.1"/>
    </source>
</evidence>
<dbReference type="EMBL" id="PFIP01000075">
    <property type="protein sequence ID" value="PIX34418.1"/>
    <property type="molecule type" value="Genomic_DNA"/>
</dbReference>
<evidence type="ECO:0000313" key="4">
    <source>
        <dbReference type="EMBL" id="PIY33840.1"/>
    </source>
</evidence>
<accession>A0A1J5GB13</accession>
<evidence type="ECO:0000313" key="2">
    <source>
        <dbReference type="EMBL" id="OIP66818.1"/>
    </source>
</evidence>
<evidence type="ECO:0000313" key="7">
    <source>
        <dbReference type="Proteomes" id="UP000228560"/>
    </source>
</evidence>
<reference evidence="3" key="2">
    <citation type="submission" date="2017-09" db="EMBL/GenBank/DDBJ databases">
        <title>Depth-based differentiation of microbial function through sediment-hosted aquifers and enrichment of novel symbionts in the deep terrestrial subsurface.</title>
        <authorList>
            <person name="Probst A.J."/>
            <person name="Ladd B."/>
            <person name="Jarett J.K."/>
            <person name="Geller-Mcgrath D.E."/>
            <person name="Sieber C.M.K."/>
            <person name="Emerson J.B."/>
            <person name="Anantharaman K."/>
            <person name="Thomas B.C."/>
            <person name="Malmstrom R."/>
            <person name="Stieglmeier M."/>
            <person name="Klingl A."/>
            <person name="Woyke T."/>
            <person name="Ryan C.M."/>
            <person name="Banfield J.F."/>
        </authorList>
    </citation>
    <scope>NUCLEOTIDE SEQUENCE</scope>
    <source>
        <strain evidence="3">CG_4_8_14_3_um_filter_34_18</strain>
    </source>
</reference>
<evidence type="ECO:0000313" key="6">
    <source>
        <dbReference type="Proteomes" id="UP000182763"/>
    </source>
</evidence>
<accession>A0A2M8CG07</accession>
<evidence type="ECO:0000256" key="1">
    <source>
        <dbReference type="SAM" id="Phobius"/>
    </source>
</evidence>
<accession>A0A2M7PT80</accession>
<dbReference type="RefSeq" id="WP_406606690.1">
    <property type="nucleotide sequence ID" value="NZ_PFKO01000021.1"/>
</dbReference>
<reference evidence="7 8" key="3">
    <citation type="submission" date="2017-09" db="EMBL/GenBank/DDBJ databases">
        <title>Depth-based differentiation of microbial function through sediment-hosted aquifers and enrichment of novel symbionts in the deep terrestrial subsurface.</title>
        <authorList>
            <person name="Probst A.J."/>
            <person name="Ladd B."/>
            <person name="Jarett J.K."/>
            <person name="Geller-Mcgrath D.E."/>
            <person name="Sieber C.M."/>
            <person name="Emerson J.B."/>
            <person name="Anantharaman K."/>
            <person name="Thomas B.C."/>
            <person name="Malmstrom R."/>
            <person name="Stieglmeier M."/>
            <person name="Klingl A."/>
            <person name="Woyke T."/>
            <person name="Ryan C.M."/>
            <person name="Banfield J.F."/>
        </authorList>
    </citation>
    <scope>NUCLEOTIDE SEQUENCE [LARGE SCALE GENOMIC DNA]</scope>
    <source>
        <strain evidence="4">CG_4_10_14_3_um_filter_34_13</strain>
        <strain evidence="5">CG_4_9_14_3_um_filter_33_16</strain>
    </source>
</reference>
<sequence length="231" mass="27552">MRRIIFIAVLSGLFLMIGGILLLIWWPVKPSLAEITDSWVALIMVYLFLIIFLYEKTIYKFFNEFIITKNLGRHDSQQSRQKQLLFSESISNFNISSLISNYNSNWESILKKESQDTDSKILTEEREAKYIRKLQEENIKWRFLYADSYLVLYAKYVLFWLYKSKLVNREEFDDIWKSKISDSKEREAILNALLDLEFVWEEEDTLSITELGSAYVNYLKEVDKQISEQKQ</sequence>
<dbReference type="Proteomes" id="UP000231493">
    <property type="component" value="Unassembled WGS sequence"/>
</dbReference>
<dbReference type="AlphaFoldDB" id="A0A1J5GB13"/>
<protein>
    <submittedName>
        <fullName evidence="2">Uncharacterized protein</fullName>
    </submittedName>
</protein>
<reference evidence="2 6" key="1">
    <citation type="journal article" date="2016" name="Environ. Microbiol.">
        <title>Genomic resolution of a cold subsurface aquifer community provides metabolic insights for novel microbes adapted to high CO concentrations.</title>
        <authorList>
            <person name="Probst A.J."/>
            <person name="Castelle C.J."/>
            <person name="Singh A."/>
            <person name="Brown C.T."/>
            <person name="Anantharaman K."/>
            <person name="Sharon I."/>
            <person name="Hug L.A."/>
            <person name="Burstein D."/>
            <person name="Emerson J.B."/>
            <person name="Thomas B.C."/>
            <person name="Banfield J.F."/>
        </authorList>
    </citation>
    <scope>NUCLEOTIDE SEQUENCE [LARGE SCALE GENOMIC DNA]</scope>
    <source>
        <strain evidence="2">CG2_30_33_13</strain>
    </source>
</reference>
<keyword evidence="1" id="KW-1133">Transmembrane helix</keyword>